<feature type="transmembrane region" description="Helical" evidence="4">
    <location>
        <begin position="81"/>
        <end position="98"/>
    </location>
</feature>
<organism evidence="5 6">
    <name type="scientific">Tetranychus urticae</name>
    <name type="common">Two-spotted spider mite</name>
    <dbReference type="NCBI Taxonomy" id="32264"/>
    <lineage>
        <taxon>Eukaryota</taxon>
        <taxon>Metazoa</taxon>
        <taxon>Ecdysozoa</taxon>
        <taxon>Arthropoda</taxon>
        <taxon>Chelicerata</taxon>
        <taxon>Arachnida</taxon>
        <taxon>Acari</taxon>
        <taxon>Acariformes</taxon>
        <taxon>Trombidiformes</taxon>
        <taxon>Prostigmata</taxon>
        <taxon>Eleutherengona</taxon>
        <taxon>Raphignathae</taxon>
        <taxon>Tetranychoidea</taxon>
        <taxon>Tetranychidae</taxon>
        <taxon>Tetranychus</taxon>
    </lineage>
</organism>
<dbReference type="InterPro" id="IPR007274">
    <property type="entry name" value="Cop_transporter"/>
</dbReference>
<keyword evidence="4" id="KW-0186">Copper</keyword>
<keyword evidence="3 4" id="KW-0472">Membrane</keyword>
<evidence type="ECO:0000256" key="2">
    <source>
        <dbReference type="ARBA" id="ARBA00022989"/>
    </source>
</evidence>
<protein>
    <recommendedName>
        <fullName evidence="4">Copper transport protein</fullName>
    </recommendedName>
</protein>
<dbReference type="EMBL" id="CAEY01000699">
    <property type="status" value="NOT_ANNOTATED_CDS"/>
    <property type="molecule type" value="Genomic_DNA"/>
</dbReference>
<dbReference type="EnsemblMetazoa" id="tetur26g02460.1">
    <property type="protein sequence ID" value="tetur26g02460.1"/>
    <property type="gene ID" value="tetur26g02460"/>
</dbReference>
<sequence>MPMVQSDSKHHLFNVTSVHHQHHDLNHHSTDPQQIIKAQSSQMTSSSNHVNIDSMMKNYFHITFGDTVLFKGWSLQSTTDVLIACTVFFLLAIFYEGLKSLREFLFRREARSGSYQVSLYTPTNACPDDMIATSVNQSDEHPTPTLINCSMWSKAHFYQSSLHAIQVTISYTLMLGFMTFNTWICLSILLGAGLGYFLFCWRKLTFVNVTDHCN</sequence>
<name>T1KY49_TETUR</name>
<dbReference type="PANTHER" id="PTHR12483">
    <property type="entry name" value="SOLUTE CARRIER FAMILY 31 COPPER TRANSPORTERS"/>
    <property type="match status" value="1"/>
</dbReference>
<keyword evidence="2 4" id="KW-1133">Transmembrane helix</keyword>
<accession>T1KY49</accession>
<keyword evidence="4" id="KW-0187">Copper transport</keyword>
<evidence type="ECO:0000313" key="5">
    <source>
        <dbReference type="EnsemblMetazoa" id="tetur26g02460.1"/>
    </source>
</evidence>
<dbReference type="AlphaFoldDB" id="T1KY49"/>
<keyword evidence="1 4" id="KW-0812">Transmembrane</keyword>
<evidence type="ECO:0000256" key="4">
    <source>
        <dbReference type="RuleBase" id="RU367022"/>
    </source>
</evidence>
<feature type="transmembrane region" description="Helical" evidence="4">
    <location>
        <begin position="180"/>
        <end position="199"/>
    </location>
</feature>
<dbReference type="PANTHER" id="PTHR12483:SF115">
    <property type="entry name" value="COPPER TRANSPORT PROTEIN"/>
    <property type="match status" value="1"/>
</dbReference>
<dbReference type="Proteomes" id="UP000015104">
    <property type="component" value="Unassembled WGS sequence"/>
</dbReference>
<dbReference type="GO" id="GO:0005375">
    <property type="term" value="F:copper ion transmembrane transporter activity"/>
    <property type="evidence" value="ECO:0007669"/>
    <property type="project" value="UniProtKB-UniRule"/>
</dbReference>
<evidence type="ECO:0000256" key="1">
    <source>
        <dbReference type="ARBA" id="ARBA00022692"/>
    </source>
</evidence>
<reference evidence="6" key="1">
    <citation type="submission" date="2011-08" db="EMBL/GenBank/DDBJ databases">
        <authorList>
            <person name="Rombauts S."/>
        </authorList>
    </citation>
    <scope>NUCLEOTIDE SEQUENCE</scope>
    <source>
        <strain evidence="6">London</strain>
    </source>
</reference>
<keyword evidence="6" id="KW-1185">Reference proteome</keyword>
<dbReference type="GO" id="GO:0016020">
    <property type="term" value="C:membrane"/>
    <property type="evidence" value="ECO:0007669"/>
    <property type="project" value="UniProtKB-SubCell"/>
</dbReference>
<proteinExistence type="inferred from homology"/>
<comment type="similarity">
    <text evidence="4">Belongs to the copper transporter (Ctr) (TC 1.A.56) family. SLC31A subfamily.</text>
</comment>
<dbReference type="Pfam" id="PF04145">
    <property type="entry name" value="Ctr"/>
    <property type="match status" value="1"/>
</dbReference>
<keyword evidence="4" id="KW-0406">Ion transport</keyword>
<evidence type="ECO:0000313" key="6">
    <source>
        <dbReference type="Proteomes" id="UP000015104"/>
    </source>
</evidence>
<comment type="subcellular location">
    <subcellularLocation>
        <location evidence="4">Membrane</location>
        <topology evidence="4">Multi-pass membrane protein</topology>
    </subcellularLocation>
</comment>
<dbReference type="HOGENOM" id="CLU_079690_2_0_1"/>
<dbReference type="STRING" id="32264.T1KY49"/>
<reference evidence="5" key="2">
    <citation type="submission" date="2015-06" db="UniProtKB">
        <authorList>
            <consortium name="EnsemblMetazoa"/>
        </authorList>
    </citation>
    <scope>IDENTIFICATION</scope>
</reference>
<dbReference type="eggNOG" id="KOG3386">
    <property type="taxonomic scope" value="Eukaryota"/>
</dbReference>
<evidence type="ECO:0000256" key="3">
    <source>
        <dbReference type="ARBA" id="ARBA00023136"/>
    </source>
</evidence>
<keyword evidence="4" id="KW-0813">Transport</keyword>